<evidence type="ECO:0000313" key="2">
    <source>
        <dbReference type="Proteomes" id="UP000001036"/>
    </source>
</evidence>
<dbReference type="eggNOG" id="ENOG503002Q">
    <property type="taxonomic scope" value="Bacteria"/>
</dbReference>
<accession>B3PKC3</accession>
<dbReference type="AlphaFoldDB" id="B3PKC3"/>
<organism evidence="1 2">
    <name type="scientific">Cellvibrio japonicus (strain Ueda107)</name>
    <name type="common">Pseudomonas fluorescens subsp. cellulosa</name>
    <dbReference type="NCBI Taxonomy" id="498211"/>
    <lineage>
        <taxon>Bacteria</taxon>
        <taxon>Pseudomonadati</taxon>
        <taxon>Pseudomonadota</taxon>
        <taxon>Gammaproteobacteria</taxon>
        <taxon>Cellvibrionales</taxon>
        <taxon>Cellvibrionaceae</taxon>
        <taxon>Cellvibrio</taxon>
    </lineage>
</organism>
<evidence type="ECO:0000313" key="1">
    <source>
        <dbReference type="EMBL" id="ACE83863.1"/>
    </source>
</evidence>
<dbReference type="Proteomes" id="UP000001036">
    <property type="component" value="Chromosome"/>
</dbReference>
<dbReference type="STRING" id="498211.CJA_2391"/>
<reference evidence="1 2" key="1">
    <citation type="journal article" date="2008" name="J. Bacteriol.">
        <title>Insights into plant cell wall degradation from the genome sequence of the soil bacterium Cellvibrio japonicus.</title>
        <authorList>
            <person name="Deboy R.T."/>
            <person name="Mongodin E.F."/>
            <person name="Fouts D.E."/>
            <person name="Tailford L.E."/>
            <person name="Khouri H."/>
            <person name="Emerson J.B."/>
            <person name="Mohamoud Y."/>
            <person name="Watkins K."/>
            <person name="Henrissat B."/>
            <person name="Gilbert H.J."/>
            <person name="Nelson K.E."/>
        </authorList>
    </citation>
    <scope>NUCLEOTIDE SEQUENCE [LARGE SCALE GENOMIC DNA]</scope>
    <source>
        <strain evidence="1 2">Ueda107</strain>
    </source>
</reference>
<proteinExistence type="predicted"/>
<protein>
    <submittedName>
        <fullName evidence="1">Uncharacterized protein</fullName>
    </submittedName>
</protein>
<name>B3PKC3_CELJU</name>
<keyword evidence="2" id="KW-1185">Reference proteome</keyword>
<gene>
    <name evidence="1" type="ordered locus">CJA_2391</name>
</gene>
<sequence length="120" mass="13374">MVNARVHWLLEKATNPVSPSINQQDDPITLLYFSPQGWPAAVSPGPVERQGLTAADCKALWDSLLQNPPPLSAQPEQRGAYSYHVAVQGHLCRYFWLGTSTGEYYFDYSINTGQVRLVIP</sequence>
<dbReference type="KEGG" id="cja:CJA_2391"/>
<dbReference type="HOGENOM" id="CLU_2045491_0_0_6"/>
<dbReference type="EMBL" id="CP000934">
    <property type="protein sequence ID" value="ACE83863.1"/>
    <property type="molecule type" value="Genomic_DNA"/>
</dbReference>